<evidence type="ECO:0000313" key="3">
    <source>
        <dbReference type="EMBL" id="AXC12478.1"/>
    </source>
</evidence>
<dbReference type="EMBL" id="CP030840">
    <property type="protein sequence ID" value="AXC12478.1"/>
    <property type="molecule type" value="Genomic_DNA"/>
</dbReference>
<evidence type="ECO:0000256" key="1">
    <source>
        <dbReference type="SAM" id="MobiDB-lite"/>
    </source>
</evidence>
<dbReference type="InterPro" id="IPR022273">
    <property type="entry name" value="PRTRC_protein-E"/>
</dbReference>
<accession>A0A2Z5G030</accession>
<keyword evidence="4" id="KW-1185">Reference proteome</keyword>
<dbReference type="NCBIfam" id="TIGR03741">
    <property type="entry name" value="PRTRC_E"/>
    <property type="match status" value="1"/>
</dbReference>
<evidence type="ECO:0000259" key="2">
    <source>
        <dbReference type="Pfam" id="PF19556"/>
    </source>
</evidence>
<protein>
    <recommendedName>
        <fullName evidence="2">ParB-related ThiF-related cassette protein E domain-containing protein</fullName>
    </recommendedName>
</protein>
<dbReference type="KEGG" id="abas:ACPOL_3183"/>
<dbReference type="Proteomes" id="UP000253606">
    <property type="component" value="Chromosome"/>
</dbReference>
<feature type="domain" description="ParB-related ThiF-related cassette protein E" evidence="2">
    <location>
        <begin position="2"/>
        <end position="117"/>
    </location>
</feature>
<gene>
    <name evidence="3" type="ORF">ACPOL_3183</name>
</gene>
<dbReference type="Pfam" id="PF19556">
    <property type="entry name" value="PRTRC_E"/>
    <property type="match status" value="1"/>
</dbReference>
<sequence>MFKELAPYLRQRAVLLTITHLEDDQISVSIIPKKLKDGENTALTTPIKLTGTAEELDEDLPSSIVGFVAAHLQLKNTLERAKAEMDAAGKAAQAEARAKKQPAKKETSNGESAKTDAATKPAVVPKPEPAKTFGLFDAPVTEAQVAQDVDEEEEILAEANANREEEEEDEDLDQAA</sequence>
<name>A0A2Z5G030_9BACT</name>
<organism evidence="3 4">
    <name type="scientific">Acidisarcina polymorpha</name>
    <dbReference type="NCBI Taxonomy" id="2211140"/>
    <lineage>
        <taxon>Bacteria</taxon>
        <taxon>Pseudomonadati</taxon>
        <taxon>Acidobacteriota</taxon>
        <taxon>Terriglobia</taxon>
        <taxon>Terriglobales</taxon>
        <taxon>Acidobacteriaceae</taxon>
        <taxon>Acidisarcina</taxon>
    </lineage>
</organism>
<dbReference type="AlphaFoldDB" id="A0A2Z5G030"/>
<evidence type="ECO:0000313" key="4">
    <source>
        <dbReference type="Proteomes" id="UP000253606"/>
    </source>
</evidence>
<dbReference type="RefSeq" id="WP_161557362.1">
    <property type="nucleotide sequence ID" value="NZ_CP030840.1"/>
</dbReference>
<feature type="compositionally biased region" description="Acidic residues" evidence="1">
    <location>
        <begin position="164"/>
        <end position="176"/>
    </location>
</feature>
<proteinExistence type="predicted"/>
<feature type="region of interest" description="Disordered" evidence="1">
    <location>
        <begin position="83"/>
        <end position="176"/>
    </location>
</feature>
<reference evidence="3 4" key="1">
    <citation type="journal article" date="2018" name="Front. Microbiol.">
        <title>Hydrolytic Capabilities as a Key to Environmental Success: Chitinolytic and Cellulolytic Acidobacteria From Acidic Sub-arctic Soils and Boreal Peatlands.</title>
        <authorList>
            <person name="Belova S.E."/>
            <person name="Ravin N.V."/>
            <person name="Pankratov T.A."/>
            <person name="Rakitin A.L."/>
            <person name="Ivanova A.A."/>
            <person name="Beletsky A.V."/>
            <person name="Mardanov A.V."/>
            <person name="Sinninghe Damste J.S."/>
            <person name="Dedysh S.N."/>
        </authorList>
    </citation>
    <scope>NUCLEOTIDE SEQUENCE [LARGE SCALE GENOMIC DNA]</scope>
    <source>
        <strain evidence="3 4">SBC82</strain>
    </source>
</reference>